<dbReference type="Proteomes" id="UP000462014">
    <property type="component" value="Unassembled WGS sequence"/>
</dbReference>
<dbReference type="InterPro" id="IPR007922">
    <property type="entry name" value="DciA-like"/>
</dbReference>
<dbReference type="Pfam" id="PF05258">
    <property type="entry name" value="DciA"/>
    <property type="match status" value="1"/>
</dbReference>
<dbReference type="EMBL" id="WPIK01000006">
    <property type="protein sequence ID" value="MVN21500.1"/>
    <property type="molecule type" value="Genomic_DNA"/>
</dbReference>
<sequence>MGRTNDKTLKEALGLMLKVYKIKRKFDETAVIANWADLVGKPAANRTKELFILNRKLFIRMDSSVIKNELLRMREEIIAKINEQAETELITEIILL</sequence>
<organism evidence="1 2">
    <name type="scientific">Mucilaginibacter arboris</name>
    <dbReference type="NCBI Taxonomy" id="2682090"/>
    <lineage>
        <taxon>Bacteria</taxon>
        <taxon>Pseudomonadati</taxon>
        <taxon>Bacteroidota</taxon>
        <taxon>Sphingobacteriia</taxon>
        <taxon>Sphingobacteriales</taxon>
        <taxon>Sphingobacteriaceae</taxon>
        <taxon>Mucilaginibacter</taxon>
    </lineage>
</organism>
<name>A0A7K1SWQ4_9SPHI</name>
<evidence type="ECO:0000313" key="1">
    <source>
        <dbReference type="EMBL" id="MVN21500.1"/>
    </source>
</evidence>
<gene>
    <name evidence="1" type="ORF">GO621_08115</name>
</gene>
<evidence type="ECO:0000313" key="2">
    <source>
        <dbReference type="Proteomes" id="UP000462014"/>
    </source>
</evidence>
<dbReference type="RefSeq" id="WP_157565875.1">
    <property type="nucleotide sequence ID" value="NZ_WPIK01000006.1"/>
</dbReference>
<accession>A0A7K1SWQ4</accession>
<reference evidence="1 2" key="1">
    <citation type="submission" date="2019-12" db="EMBL/GenBank/DDBJ databases">
        <title>Mucilaginibacter sp. HMF7410 genome sequencing and assembly.</title>
        <authorList>
            <person name="Kang H."/>
            <person name="Cha I."/>
            <person name="Kim H."/>
            <person name="Joh K."/>
        </authorList>
    </citation>
    <scope>NUCLEOTIDE SEQUENCE [LARGE SCALE GENOMIC DNA]</scope>
    <source>
        <strain evidence="1 2">HMF7410</strain>
    </source>
</reference>
<dbReference type="AlphaFoldDB" id="A0A7K1SWQ4"/>
<proteinExistence type="predicted"/>
<keyword evidence="2" id="KW-1185">Reference proteome</keyword>
<comment type="caution">
    <text evidence="1">The sequence shown here is derived from an EMBL/GenBank/DDBJ whole genome shotgun (WGS) entry which is preliminary data.</text>
</comment>
<protein>
    <submittedName>
        <fullName evidence="1">DUF721 domain-containing protein</fullName>
    </submittedName>
</protein>